<feature type="region of interest" description="Disordered" evidence="1">
    <location>
        <begin position="894"/>
        <end position="914"/>
    </location>
</feature>
<reference evidence="2 3" key="1">
    <citation type="submission" date="2017-06" db="EMBL/GenBank/DDBJ databases">
        <title>Cmopartive genomic analysis of Ambrosia Fusariam Clade fungi.</title>
        <authorList>
            <person name="Stajich J.E."/>
            <person name="Carrillo J."/>
            <person name="Kijimoto T."/>
            <person name="Eskalen A."/>
            <person name="O'Donnell K."/>
            <person name="Kasson M."/>
        </authorList>
    </citation>
    <scope>NUCLEOTIDE SEQUENCE [LARGE SCALE GENOMIC DNA]</scope>
    <source>
        <strain evidence="2 3">NRRL 20438</strain>
    </source>
</reference>
<evidence type="ECO:0000256" key="1">
    <source>
        <dbReference type="SAM" id="MobiDB-lite"/>
    </source>
</evidence>
<evidence type="ECO:0000313" key="3">
    <source>
        <dbReference type="Proteomes" id="UP000288429"/>
    </source>
</evidence>
<sequence length="914" mass="102927">MSYVPLFPSTGNRGYRKTREPDPELDEWKSRLLGAFKEIQSVGGDIVAYNHYASFTNPGLSIKENAIIPLPLNEQAAQDIKSHCHRALADNAWKLDHTQFQLTNPAWPQFLQTVVGDAEKPFDSGRLSPKLKHLTLYGPGPMPKESPYKGIPRSLHGALTIILPSEHQGADVNLSVYTKSHRFAPAPTSVFGVTAMSWLRGVKCETEDLISGYRLALTYDLEKVDRYYPGPHYAEILESAMSCVESILEDWSSSDFPPGIEKVLFPLADESNQFPRSLVETKGRDRAVCQFLNDICPKVGCYYLFAQVTHEITENYGRVTEAVHTIDWVTTPLGLDLPIDGDFDAEKEILGFSQDKLQHRDTNGDDDDDDDDDDSLSSWESEGRSRTHPYRYMAVIIVPWEGVMSLIEGHVQIYASGSRTSGHDPGSCEFYGHLVENLVGMVTTEMERSPNDKKAREIMLDVMARLSRTGAVLAASAVERIIELSLASGDKELYDNIIAVTSFSTSSDATNTVKLLEKHLTKEYLDKGDVVYWDDWLGLLQGRPFKDFRRNYTNIKLNFENETLSKSFDAWAMAELDWRIEAEQEWDSLDCNMALDWIKERPEKQDWILNRFLPSITEKAGRKFLFDLLHALQKENGKPGFLNATAMRRSIMQRGFGKLIIQIQDFGKRSDPIITHFLSCIQDCHLGGLPEEARGLMAAASVGLAKSRHSSPPEMDWSRAIMKSFANPLAEMFGRGVAEPVPEFGELVEVLIRDFISTNLTPIPVKPDGWTYDARGCSSCHECQQLDTFLASPTNQSWDCIAPKKRRKHIKEILSSDTTLRLQTTPRGVLIVTKTGGEYQLKVEKWQAACRELKNLVNSFRNGAMRGCLGDEKYRELVLLEGYAKHSAELGVAGTRRRATSPGYEPESQRRRVM</sequence>
<accession>A0A428V0K1</accession>
<keyword evidence="3" id="KW-1185">Reference proteome</keyword>
<protein>
    <submittedName>
        <fullName evidence="2">Uncharacterized protein</fullName>
    </submittedName>
</protein>
<dbReference type="AlphaFoldDB" id="A0A428V0K1"/>
<proteinExistence type="predicted"/>
<comment type="caution">
    <text evidence="2">The sequence shown here is derived from an EMBL/GenBank/DDBJ whole genome shotgun (WGS) entry which is preliminary data.</text>
</comment>
<organism evidence="2 3">
    <name type="scientific">Fusarium ambrosium</name>
    <dbReference type="NCBI Taxonomy" id="131363"/>
    <lineage>
        <taxon>Eukaryota</taxon>
        <taxon>Fungi</taxon>
        <taxon>Dikarya</taxon>
        <taxon>Ascomycota</taxon>
        <taxon>Pezizomycotina</taxon>
        <taxon>Sordariomycetes</taxon>
        <taxon>Hypocreomycetidae</taxon>
        <taxon>Hypocreales</taxon>
        <taxon>Nectriaceae</taxon>
        <taxon>Fusarium</taxon>
        <taxon>Fusarium solani species complex</taxon>
    </lineage>
</organism>
<feature type="region of interest" description="Disordered" evidence="1">
    <location>
        <begin position="1"/>
        <end position="22"/>
    </location>
</feature>
<evidence type="ECO:0000313" key="2">
    <source>
        <dbReference type="EMBL" id="RSM20075.1"/>
    </source>
</evidence>
<dbReference type="Proteomes" id="UP000288429">
    <property type="component" value="Unassembled WGS sequence"/>
</dbReference>
<feature type="region of interest" description="Disordered" evidence="1">
    <location>
        <begin position="354"/>
        <end position="382"/>
    </location>
</feature>
<feature type="compositionally biased region" description="Acidic residues" evidence="1">
    <location>
        <begin position="364"/>
        <end position="375"/>
    </location>
</feature>
<name>A0A428V0K1_9HYPO</name>
<dbReference type="EMBL" id="NIZV01000008">
    <property type="protein sequence ID" value="RSM20075.1"/>
    <property type="molecule type" value="Genomic_DNA"/>
</dbReference>
<gene>
    <name evidence="2" type="ORF">CDV31_001154</name>
</gene>